<comment type="caution">
    <text evidence="6">The sequence shown here is derived from an EMBL/GenBank/DDBJ whole genome shotgun (WGS) entry which is preliminary data.</text>
</comment>
<dbReference type="RefSeq" id="WP_133956152.1">
    <property type="nucleotide sequence ID" value="NZ_SORI01000002.1"/>
</dbReference>
<dbReference type="SMART" id="SM00829">
    <property type="entry name" value="PKS_ER"/>
    <property type="match status" value="1"/>
</dbReference>
<dbReference type="GO" id="GO:0008270">
    <property type="term" value="F:zinc ion binding"/>
    <property type="evidence" value="ECO:0007669"/>
    <property type="project" value="InterPro"/>
</dbReference>
<name>A0A4R8MBS9_9BACT</name>
<keyword evidence="2 4" id="KW-0862">Zinc</keyword>
<protein>
    <submittedName>
        <fullName evidence="6">L-gulonate 5-dehydrogenase</fullName>
    </submittedName>
</protein>
<proteinExistence type="inferred from homology"/>
<evidence type="ECO:0000313" key="6">
    <source>
        <dbReference type="EMBL" id="TDY63209.1"/>
    </source>
</evidence>
<dbReference type="Proteomes" id="UP000295066">
    <property type="component" value="Unassembled WGS sequence"/>
</dbReference>
<evidence type="ECO:0000256" key="3">
    <source>
        <dbReference type="ARBA" id="ARBA00023002"/>
    </source>
</evidence>
<dbReference type="InterPro" id="IPR036291">
    <property type="entry name" value="NAD(P)-bd_dom_sf"/>
</dbReference>
<keyword evidence="7" id="KW-1185">Reference proteome</keyword>
<keyword evidence="3" id="KW-0560">Oxidoreductase</keyword>
<dbReference type="AlphaFoldDB" id="A0A4R8MBS9"/>
<dbReference type="PROSITE" id="PS00059">
    <property type="entry name" value="ADH_ZINC"/>
    <property type="match status" value="1"/>
</dbReference>
<dbReference type="OrthoDB" id="9769198at2"/>
<gene>
    <name evidence="6" type="ORF">C8D99_102190</name>
</gene>
<dbReference type="InterPro" id="IPR013149">
    <property type="entry name" value="ADH-like_C"/>
</dbReference>
<dbReference type="InterPro" id="IPR013154">
    <property type="entry name" value="ADH-like_N"/>
</dbReference>
<dbReference type="Pfam" id="PF00107">
    <property type="entry name" value="ADH_zinc_N"/>
    <property type="match status" value="1"/>
</dbReference>
<dbReference type="PANTHER" id="PTHR43401">
    <property type="entry name" value="L-THREONINE 3-DEHYDROGENASE"/>
    <property type="match status" value="1"/>
</dbReference>
<feature type="domain" description="Enoyl reductase (ER)" evidence="5">
    <location>
        <begin position="7"/>
        <end position="335"/>
    </location>
</feature>
<evidence type="ECO:0000256" key="2">
    <source>
        <dbReference type="ARBA" id="ARBA00022833"/>
    </source>
</evidence>
<dbReference type="InterPro" id="IPR020843">
    <property type="entry name" value="ER"/>
</dbReference>
<evidence type="ECO:0000313" key="7">
    <source>
        <dbReference type="Proteomes" id="UP000295066"/>
    </source>
</evidence>
<dbReference type="InterPro" id="IPR050129">
    <property type="entry name" value="Zn_alcohol_dh"/>
</dbReference>
<dbReference type="InterPro" id="IPR002328">
    <property type="entry name" value="ADH_Zn_CS"/>
</dbReference>
<sequence length="337" mass="36310">MRSAKLVAPRQIQIFEDRMPLPTEGEVLVRVRAAGICGSDLHIYQGERSDVALPRILGHELVGEVESVGSGVSRFSRGDRVTVDPVVSCGKCVSCRRGYDNLCSTVKCLGVQVDGGYCDYIAVPEEKVYALPGGMGWEKAALIEPFSIGAEVLARSEAGKGDKVLVIGAGTIGLCILQAMKIAGAEVLITDFADSRLKVAETLGADRTVNGRTGDLAGALADFTGEFGADVVVEAVGMPRLLEESLGYAAPGGRIVVLGFHPEPAKIPEVIVVKKELKIIGSRMNCRRFPQVIEWFEKGQVNPEALISAVYPFEKINTAFRDILEDPEKYLKVLITY</sequence>
<dbReference type="Gene3D" id="3.90.180.10">
    <property type="entry name" value="Medium-chain alcohol dehydrogenases, catalytic domain"/>
    <property type="match status" value="1"/>
</dbReference>
<evidence type="ECO:0000256" key="4">
    <source>
        <dbReference type="RuleBase" id="RU361277"/>
    </source>
</evidence>
<dbReference type="EMBL" id="SORI01000002">
    <property type="protein sequence ID" value="TDY63209.1"/>
    <property type="molecule type" value="Genomic_DNA"/>
</dbReference>
<dbReference type="PANTHER" id="PTHR43401:SF2">
    <property type="entry name" value="L-THREONINE 3-DEHYDROGENASE"/>
    <property type="match status" value="1"/>
</dbReference>
<keyword evidence="1 4" id="KW-0479">Metal-binding</keyword>
<reference evidence="6 7" key="1">
    <citation type="submission" date="2019-03" db="EMBL/GenBank/DDBJ databases">
        <title>Genomic Encyclopedia of Type Strains, Phase IV (KMG-IV): sequencing the most valuable type-strain genomes for metagenomic binning, comparative biology and taxonomic classification.</title>
        <authorList>
            <person name="Goeker M."/>
        </authorList>
    </citation>
    <scope>NUCLEOTIDE SEQUENCE [LARGE SCALE GENOMIC DNA]</scope>
    <source>
        <strain evidence="6 7">DSM 25964</strain>
    </source>
</reference>
<comment type="cofactor">
    <cofactor evidence="4">
        <name>Zn(2+)</name>
        <dbReference type="ChEBI" id="CHEBI:29105"/>
    </cofactor>
</comment>
<dbReference type="Gene3D" id="3.40.50.720">
    <property type="entry name" value="NAD(P)-binding Rossmann-like Domain"/>
    <property type="match status" value="1"/>
</dbReference>
<evidence type="ECO:0000259" key="5">
    <source>
        <dbReference type="SMART" id="SM00829"/>
    </source>
</evidence>
<comment type="similarity">
    <text evidence="4">Belongs to the zinc-containing alcohol dehydrogenase family.</text>
</comment>
<dbReference type="Pfam" id="PF08240">
    <property type="entry name" value="ADH_N"/>
    <property type="match status" value="1"/>
</dbReference>
<dbReference type="CDD" id="cd08261">
    <property type="entry name" value="Zn_ADH7"/>
    <property type="match status" value="1"/>
</dbReference>
<organism evidence="6 7">
    <name type="scientific">Aminivibrio pyruvatiphilus</name>
    <dbReference type="NCBI Taxonomy" id="1005740"/>
    <lineage>
        <taxon>Bacteria</taxon>
        <taxon>Thermotogati</taxon>
        <taxon>Synergistota</taxon>
        <taxon>Synergistia</taxon>
        <taxon>Synergistales</taxon>
        <taxon>Aminobacteriaceae</taxon>
        <taxon>Aminivibrio</taxon>
    </lineage>
</organism>
<dbReference type="GO" id="GO:0016491">
    <property type="term" value="F:oxidoreductase activity"/>
    <property type="evidence" value="ECO:0007669"/>
    <property type="project" value="UniProtKB-KW"/>
</dbReference>
<accession>A0A4R8MBS9</accession>
<dbReference type="InterPro" id="IPR011032">
    <property type="entry name" value="GroES-like_sf"/>
</dbReference>
<evidence type="ECO:0000256" key="1">
    <source>
        <dbReference type="ARBA" id="ARBA00022723"/>
    </source>
</evidence>
<dbReference type="SUPFAM" id="SSF51735">
    <property type="entry name" value="NAD(P)-binding Rossmann-fold domains"/>
    <property type="match status" value="1"/>
</dbReference>
<dbReference type="SUPFAM" id="SSF50129">
    <property type="entry name" value="GroES-like"/>
    <property type="match status" value="1"/>
</dbReference>